<comment type="caution">
    <text evidence="10">Lacks conserved residue(s) required for the propagation of feature annotation.</text>
</comment>
<comment type="catalytic activity">
    <reaction evidence="9 10 11">
        <text>adenosine(37) in tRNA + dimethylallyl diphosphate = N(6)-dimethylallyladenosine(37) in tRNA + diphosphate</text>
        <dbReference type="Rhea" id="RHEA:26482"/>
        <dbReference type="Rhea" id="RHEA-COMP:10162"/>
        <dbReference type="Rhea" id="RHEA-COMP:10375"/>
        <dbReference type="ChEBI" id="CHEBI:33019"/>
        <dbReference type="ChEBI" id="CHEBI:57623"/>
        <dbReference type="ChEBI" id="CHEBI:74411"/>
        <dbReference type="ChEBI" id="CHEBI:74415"/>
        <dbReference type="EC" id="2.5.1.75"/>
    </reaction>
</comment>
<evidence type="ECO:0000256" key="10">
    <source>
        <dbReference type="HAMAP-Rule" id="MF_00185"/>
    </source>
</evidence>
<evidence type="ECO:0000256" key="6">
    <source>
        <dbReference type="ARBA" id="ARBA00022741"/>
    </source>
</evidence>
<evidence type="ECO:0000313" key="14">
    <source>
        <dbReference type="EMBL" id="OJJ17368.1"/>
    </source>
</evidence>
<dbReference type="InterPro" id="IPR039657">
    <property type="entry name" value="Dimethylallyltransferase"/>
</dbReference>
<organism evidence="14 15">
    <name type="scientific">Roseofilum reptotaenium AO1-A</name>
    <dbReference type="NCBI Taxonomy" id="1925591"/>
    <lineage>
        <taxon>Bacteria</taxon>
        <taxon>Bacillati</taxon>
        <taxon>Cyanobacteriota</taxon>
        <taxon>Cyanophyceae</taxon>
        <taxon>Desertifilales</taxon>
        <taxon>Desertifilaceae</taxon>
        <taxon>Roseofilum</taxon>
    </lineage>
</organism>
<reference evidence="14" key="1">
    <citation type="submission" date="2016-10" db="EMBL/GenBank/DDBJ databases">
        <title>CRISPR-Cas defence system in Roseofilum reptotaenium: evidence of a bacteriophage-cyanobacterium arms race in the coral black band disease.</title>
        <authorList>
            <person name="Buerger P."/>
            <person name="Wood-Charlson E.M."/>
            <person name="Weynberg K.D."/>
            <person name="Willis B."/>
            <person name="Van Oppen M.J."/>
        </authorList>
    </citation>
    <scope>NUCLEOTIDE SEQUENCE [LARGE SCALE GENOMIC DNA]</scope>
    <source>
        <strain evidence="14">AO1-A</strain>
    </source>
</reference>
<comment type="function">
    <text evidence="2 10 12">Catalyzes the transfer of a dimethylallyl group onto the adenine at position 37 in tRNAs that read codons beginning with uridine, leading to the formation of N6-(dimethylallyl)adenosine (i(6)A).</text>
</comment>
<comment type="caution">
    <text evidence="14">The sequence shown here is derived from an EMBL/GenBank/DDBJ whole genome shotgun (WGS) entry which is preliminary data.</text>
</comment>
<dbReference type="GO" id="GO:0005524">
    <property type="term" value="F:ATP binding"/>
    <property type="evidence" value="ECO:0007669"/>
    <property type="project" value="UniProtKB-UniRule"/>
</dbReference>
<evidence type="ECO:0000256" key="9">
    <source>
        <dbReference type="ARBA" id="ARBA00049563"/>
    </source>
</evidence>
<accession>A0A1L9QKR1</accession>
<evidence type="ECO:0000256" key="11">
    <source>
        <dbReference type="RuleBase" id="RU003783"/>
    </source>
</evidence>
<evidence type="ECO:0000256" key="5">
    <source>
        <dbReference type="ARBA" id="ARBA00022694"/>
    </source>
</evidence>
<evidence type="ECO:0000256" key="1">
    <source>
        <dbReference type="ARBA" id="ARBA00001946"/>
    </source>
</evidence>
<dbReference type="SUPFAM" id="SSF52540">
    <property type="entry name" value="P-loop containing nucleoside triphosphate hydrolases"/>
    <property type="match status" value="1"/>
</dbReference>
<dbReference type="PANTHER" id="PTHR11088">
    <property type="entry name" value="TRNA DIMETHYLALLYLTRANSFERASE"/>
    <property type="match status" value="1"/>
</dbReference>
<dbReference type="InterPro" id="IPR018022">
    <property type="entry name" value="IPT"/>
</dbReference>
<dbReference type="InterPro" id="IPR027417">
    <property type="entry name" value="P-loop_NTPase"/>
</dbReference>
<feature type="region of interest" description="Interaction with substrate tRNA" evidence="10">
    <location>
        <begin position="38"/>
        <end position="41"/>
    </location>
</feature>
<feature type="site" description="Interaction with substrate tRNA" evidence="10">
    <location>
        <position position="104"/>
    </location>
</feature>
<dbReference type="Pfam" id="PF01715">
    <property type="entry name" value="IPPT"/>
    <property type="match status" value="1"/>
</dbReference>
<evidence type="ECO:0000256" key="13">
    <source>
        <dbReference type="RuleBase" id="RU003785"/>
    </source>
</evidence>
<gene>
    <name evidence="10" type="primary">miaA</name>
    <name evidence="14" type="ORF">BI308_23005</name>
</gene>
<sequence length="302" mass="33900">MHPVKPGLIVICGPTATGKSKLAIALAKHLQTVILGADSRQIYSEFDIGTAKPSAGELEQVPHYLINICNPQEVFTVAEYQEQAQSLIEQFQQQGKIPLLVGGTGLYIRSIIAGMKIPRVAPQPELRSQLQALSQPQCYAMLQQVDPQATQKIHPNDEVRTLRALEVFYVTGIPISAQQGENPPSYPIVQIGLDCFEGEQLQDRIAQRTAKMIEHGLVEEVKTLCEKYGSDLPLLDTLGYREIKQYLAGEIDLETAQELTILHTRQFAKRQRTWFRSNPQIQWFDSEDPDLVEKAIEWIGNK</sequence>
<proteinExistence type="inferred from homology"/>
<feature type="binding site" evidence="10">
    <location>
        <begin position="15"/>
        <end position="20"/>
    </location>
    <ligand>
        <name>substrate</name>
    </ligand>
</feature>
<dbReference type="EC" id="2.5.1.75" evidence="10"/>
<evidence type="ECO:0000256" key="4">
    <source>
        <dbReference type="ARBA" id="ARBA00022679"/>
    </source>
</evidence>
<comment type="similarity">
    <text evidence="3 10 13">Belongs to the IPP transferase family.</text>
</comment>
<dbReference type="GO" id="GO:0006400">
    <property type="term" value="P:tRNA modification"/>
    <property type="evidence" value="ECO:0007669"/>
    <property type="project" value="TreeGrafter"/>
</dbReference>
<comment type="subunit">
    <text evidence="10">Monomer.</text>
</comment>
<evidence type="ECO:0000256" key="2">
    <source>
        <dbReference type="ARBA" id="ARBA00003213"/>
    </source>
</evidence>
<keyword evidence="5 10" id="KW-0819">tRNA processing</keyword>
<evidence type="ECO:0000313" key="15">
    <source>
        <dbReference type="Proteomes" id="UP000183940"/>
    </source>
</evidence>
<evidence type="ECO:0000256" key="7">
    <source>
        <dbReference type="ARBA" id="ARBA00022840"/>
    </source>
</evidence>
<dbReference type="AlphaFoldDB" id="A0A1L9QKR1"/>
<keyword evidence="6 10" id="KW-0547">Nucleotide-binding</keyword>
<dbReference type="Gene3D" id="3.40.50.300">
    <property type="entry name" value="P-loop containing nucleotide triphosphate hydrolases"/>
    <property type="match status" value="1"/>
</dbReference>
<keyword evidence="7 10" id="KW-0067">ATP-binding</keyword>
<feature type="binding site" evidence="10">
    <location>
        <begin position="13"/>
        <end position="20"/>
    </location>
    <ligand>
        <name>ATP</name>
        <dbReference type="ChEBI" id="CHEBI:30616"/>
    </ligand>
</feature>
<keyword evidence="15" id="KW-1185">Reference proteome</keyword>
<dbReference type="Gene3D" id="1.10.20.140">
    <property type="match status" value="1"/>
</dbReference>
<keyword evidence="4 10" id="KW-0808">Transferase</keyword>
<dbReference type="GO" id="GO:0052381">
    <property type="term" value="F:tRNA dimethylallyltransferase activity"/>
    <property type="evidence" value="ECO:0007669"/>
    <property type="project" value="UniProtKB-UniRule"/>
</dbReference>
<dbReference type="Proteomes" id="UP000183940">
    <property type="component" value="Unassembled WGS sequence"/>
</dbReference>
<evidence type="ECO:0000256" key="12">
    <source>
        <dbReference type="RuleBase" id="RU003784"/>
    </source>
</evidence>
<dbReference type="EMBL" id="MLAW01000060">
    <property type="protein sequence ID" value="OJJ17368.1"/>
    <property type="molecule type" value="Genomic_DNA"/>
</dbReference>
<name>A0A1L9QKR1_9CYAN</name>
<evidence type="ECO:0000256" key="3">
    <source>
        <dbReference type="ARBA" id="ARBA00005842"/>
    </source>
</evidence>
<protein>
    <recommendedName>
        <fullName evidence="10">tRNA dimethylallyltransferase</fullName>
        <ecNumber evidence="10">2.5.1.75</ecNumber>
    </recommendedName>
    <alternativeName>
        <fullName evidence="10">Dimethylallyl diphosphate:tRNA dimethylallyltransferase</fullName>
        <shortName evidence="10">DMAPP:tRNA dimethylallyltransferase</shortName>
        <shortName evidence="10">DMATase</shortName>
    </alternativeName>
    <alternativeName>
        <fullName evidence="10">Isopentenyl-diphosphate:tRNA isopentenyltransferase</fullName>
        <shortName evidence="10">IPP transferase</shortName>
        <shortName evidence="10">IPPT</shortName>
        <shortName evidence="10">IPTase</shortName>
    </alternativeName>
</protein>
<feature type="site" description="Interaction with substrate tRNA" evidence="10">
    <location>
        <position position="127"/>
    </location>
</feature>
<dbReference type="HAMAP" id="MF_00185">
    <property type="entry name" value="IPP_trans"/>
    <property type="match status" value="1"/>
</dbReference>
<dbReference type="PANTHER" id="PTHR11088:SF60">
    <property type="entry name" value="TRNA DIMETHYLALLYLTRANSFERASE"/>
    <property type="match status" value="1"/>
</dbReference>
<dbReference type="STRING" id="1925591.BI308_23005"/>
<evidence type="ECO:0000256" key="8">
    <source>
        <dbReference type="ARBA" id="ARBA00022842"/>
    </source>
</evidence>
<dbReference type="NCBIfam" id="TIGR00174">
    <property type="entry name" value="miaA"/>
    <property type="match status" value="1"/>
</dbReference>
<comment type="cofactor">
    <cofactor evidence="1 10">
        <name>Mg(2+)</name>
        <dbReference type="ChEBI" id="CHEBI:18420"/>
    </cofactor>
</comment>
<keyword evidence="8 10" id="KW-0460">Magnesium</keyword>